<sequence>MERFIAKKGAWKLCSLILHPSCTVFGTPSSRALKCRLFATGTVEETDFPNDKKKSSERATEELRKALMDPPVNCCMSGCSNCVWITYAETLAALSKDGGEQAKKMIEQHVTDPNLKAFLLTELKMRKCF</sequence>
<name>A0AAD5LK99_9CRUS</name>
<protein>
    <recommendedName>
        <fullName evidence="1">Oxidoreductase-like domain-containing protein</fullName>
    </recommendedName>
</protein>
<gene>
    <name evidence="2" type="ORF">GHT06_011064</name>
</gene>
<evidence type="ECO:0000313" key="3">
    <source>
        <dbReference type="Proteomes" id="UP000820818"/>
    </source>
</evidence>
<accession>A0AAD5LK99</accession>
<reference evidence="2 3" key="1">
    <citation type="submission" date="2022-05" db="EMBL/GenBank/DDBJ databases">
        <title>A multi-omics perspective on studying reproductive biology in Daphnia sinensis.</title>
        <authorList>
            <person name="Jia J."/>
        </authorList>
    </citation>
    <scope>NUCLEOTIDE SEQUENCE [LARGE SCALE GENOMIC DNA]</scope>
    <source>
        <strain evidence="2 3">WSL</strain>
    </source>
</reference>
<organism evidence="2 3">
    <name type="scientific">Daphnia sinensis</name>
    <dbReference type="NCBI Taxonomy" id="1820382"/>
    <lineage>
        <taxon>Eukaryota</taxon>
        <taxon>Metazoa</taxon>
        <taxon>Ecdysozoa</taxon>
        <taxon>Arthropoda</taxon>
        <taxon>Crustacea</taxon>
        <taxon>Branchiopoda</taxon>
        <taxon>Diplostraca</taxon>
        <taxon>Cladocera</taxon>
        <taxon>Anomopoda</taxon>
        <taxon>Daphniidae</taxon>
        <taxon>Daphnia</taxon>
        <taxon>Daphnia similis group</taxon>
    </lineage>
</organism>
<dbReference type="InterPro" id="IPR039251">
    <property type="entry name" value="OXLD1"/>
</dbReference>
<comment type="caution">
    <text evidence="2">The sequence shown here is derived from an EMBL/GenBank/DDBJ whole genome shotgun (WGS) entry which is preliminary data.</text>
</comment>
<proteinExistence type="predicted"/>
<dbReference type="EMBL" id="WJBH02000002">
    <property type="protein sequence ID" value="KAI9563600.1"/>
    <property type="molecule type" value="Genomic_DNA"/>
</dbReference>
<evidence type="ECO:0000259" key="1">
    <source>
        <dbReference type="Pfam" id="PF09791"/>
    </source>
</evidence>
<dbReference type="AlphaFoldDB" id="A0AAD5LK99"/>
<evidence type="ECO:0000313" key="2">
    <source>
        <dbReference type="EMBL" id="KAI9563600.1"/>
    </source>
</evidence>
<dbReference type="GO" id="GO:0005739">
    <property type="term" value="C:mitochondrion"/>
    <property type="evidence" value="ECO:0007669"/>
    <property type="project" value="TreeGrafter"/>
</dbReference>
<dbReference type="PANTHER" id="PTHR21193">
    <property type="entry name" value="OXIDOREDUCTASE-LIKE DOMAIN-CONTAINING PROTEIN 1"/>
    <property type="match status" value="1"/>
</dbReference>
<dbReference type="Pfam" id="PF09791">
    <property type="entry name" value="Oxidored-like"/>
    <property type="match status" value="1"/>
</dbReference>
<dbReference type="Proteomes" id="UP000820818">
    <property type="component" value="Linkage Group LG2"/>
</dbReference>
<dbReference type="InterPro" id="IPR019180">
    <property type="entry name" value="Oxidoreductase-like_N"/>
</dbReference>
<dbReference type="PANTHER" id="PTHR21193:SF3">
    <property type="entry name" value="OXIDOREDUCTASE-LIKE DOMAIN-CONTAINING PROTEIN 1"/>
    <property type="match status" value="1"/>
</dbReference>
<keyword evidence="3" id="KW-1185">Reference proteome</keyword>
<feature type="domain" description="Oxidoreductase-like" evidence="1">
    <location>
        <begin position="70"/>
        <end position="93"/>
    </location>
</feature>